<protein>
    <submittedName>
        <fullName evidence="8">PLP-dependent aminotransferase family protein</fullName>
    </submittedName>
</protein>
<dbReference type="CDD" id="cd00609">
    <property type="entry name" value="AAT_like"/>
    <property type="match status" value="1"/>
</dbReference>
<keyword evidence="9" id="KW-1185">Reference proteome</keyword>
<dbReference type="SUPFAM" id="SSF46785">
    <property type="entry name" value="Winged helix' DNA-binding domain"/>
    <property type="match status" value="1"/>
</dbReference>
<dbReference type="InterPro" id="IPR000524">
    <property type="entry name" value="Tscrpt_reg_HTH_GntR"/>
</dbReference>
<dbReference type="PANTHER" id="PTHR46577">
    <property type="entry name" value="HTH-TYPE TRANSCRIPTIONAL REGULATORY PROTEIN GABR"/>
    <property type="match status" value="1"/>
</dbReference>
<name>A0A939QDU4_9MICO</name>
<proteinExistence type="inferred from homology"/>
<dbReference type="GO" id="GO:0003677">
    <property type="term" value="F:DNA binding"/>
    <property type="evidence" value="ECO:0007669"/>
    <property type="project" value="UniProtKB-KW"/>
</dbReference>
<evidence type="ECO:0000256" key="1">
    <source>
        <dbReference type="ARBA" id="ARBA00005384"/>
    </source>
</evidence>
<keyword evidence="3" id="KW-0805">Transcription regulation</keyword>
<evidence type="ECO:0000256" key="6">
    <source>
        <dbReference type="SAM" id="MobiDB-lite"/>
    </source>
</evidence>
<reference evidence="8" key="1">
    <citation type="submission" date="2021-03" db="EMBL/GenBank/DDBJ databases">
        <title>Leucobacter chromiisoli sp. nov., isolated from chromium-containing soil of chemical plant.</title>
        <authorList>
            <person name="Xu Z."/>
        </authorList>
    </citation>
    <scope>NUCLEOTIDE SEQUENCE</scope>
    <source>
        <strain evidence="8">K 70/01</strain>
    </source>
</reference>
<dbReference type="InterPro" id="IPR036390">
    <property type="entry name" value="WH_DNA-bd_sf"/>
</dbReference>
<feature type="compositionally biased region" description="Low complexity" evidence="6">
    <location>
        <begin position="145"/>
        <end position="156"/>
    </location>
</feature>
<keyword evidence="8" id="KW-0808">Transferase</keyword>
<dbReference type="InterPro" id="IPR051446">
    <property type="entry name" value="HTH_trans_reg/aminotransferase"/>
</dbReference>
<comment type="caution">
    <text evidence="8">The sequence shown here is derived from an EMBL/GenBank/DDBJ whole genome shotgun (WGS) entry which is preliminary data.</text>
</comment>
<dbReference type="Gene3D" id="3.40.640.10">
    <property type="entry name" value="Type I PLP-dependent aspartate aminotransferase-like (Major domain)"/>
    <property type="match status" value="1"/>
</dbReference>
<evidence type="ECO:0000259" key="7">
    <source>
        <dbReference type="PROSITE" id="PS50949"/>
    </source>
</evidence>
<dbReference type="EMBL" id="JAGFBF010000005">
    <property type="protein sequence ID" value="MBO2990317.1"/>
    <property type="molecule type" value="Genomic_DNA"/>
</dbReference>
<dbReference type="GO" id="GO:0008483">
    <property type="term" value="F:transaminase activity"/>
    <property type="evidence" value="ECO:0007669"/>
    <property type="project" value="UniProtKB-KW"/>
</dbReference>
<evidence type="ECO:0000313" key="8">
    <source>
        <dbReference type="EMBL" id="MBO2990317.1"/>
    </source>
</evidence>
<dbReference type="GO" id="GO:0003700">
    <property type="term" value="F:DNA-binding transcription factor activity"/>
    <property type="evidence" value="ECO:0007669"/>
    <property type="project" value="InterPro"/>
</dbReference>
<feature type="domain" description="HTH gntR-type" evidence="7">
    <location>
        <begin position="54"/>
        <end position="122"/>
    </location>
</feature>
<dbReference type="Gene3D" id="1.10.10.10">
    <property type="entry name" value="Winged helix-like DNA-binding domain superfamily/Winged helix DNA-binding domain"/>
    <property type="match status" value="1"/>
</dbReference>
<organism evidence="8 9">
    <name type="scientific">Leucobacter tardus</name>
    <dbReference type="NCBI Taxonomy" id="501483"/>
    <lineage>
        <taxon>Bacteria</taxon>
        <taxon>Bacillati</taxon>
        <taxon>Actinomycetota</taxon>
        <taxon>Actinomycetes</taxon>
        <taxon>Micrococcales</taxon>
        <taxon>Microbacteriaceae</taxon>
        <taxon>Leucobacter</taxon>
    </lineage>
</organism>
<sequence length="522" mass="54880">MASAWRRSLVHDKIQSGVTQVNHARRTWQNAVVRRTGAGGPSEIPLHLDRSVETTLPVQLAAGLRDAIDRDTLRGGESVPPTRELARRVGVARGVVVAAYEQLIAEGYLSAGHGRGTVVNPDLGRSTAPKRPVDETAGRDTATTRLRPPLAPGAPLSDATMRPAWRAAWRDAASLPLGGSPPDGDARLRHEIAEHLRLMRGTARSADDVLVTAGAREGLGLVLTALGTTRGHGLVVGVEDPGYPSLRGVAARHGARIVPLPVDQDGLRTADLPIGLLDVVIVTPSHQYPAGGSLPLQRRRELLEWAGRTGVVIAEDDYDSELRYSGSPLPALAALDDPVSGSVVTLGTFSNTVSPALSAGFLLAPANLRALLAPIRADLGAPVSSVVQVALAAYLAAGELRRNITRVRRRTSARRDDLSETLAGIDGIRVRPMSGGLNAVLEFTGAPDAGAERRLVARAAAPSPRFPSGLGVAALGDYWQDHRGAAGAGLVLGTGGPDEEEFRAAIQQLRTLLDAESRSLDS</sequence>
<keyword evidence="4" id="KW-0238">DNA-binding</keyword>
<evidence type="ECO:0000256" key="3">
    <source>
        <dbReference type="ARBA" id="ARBA00023015"/>
    </source>
</evidence>
<dbReference type="Pfam" id="PF00392">
    <property type="entry name" value="GntR"/>
    <property type="match status" value="1"/>
</dbReference>
<dbReference type="PANTHER" id="PTHR46577:SF1">
    <property type="entry name" value="HTH-TYPE TRANSCRIPTIONAL REGULATORY PROTEIN GABR"/>
    <property type="match status" value="1"/>
</dbReference>
<comment type="similarity">
    <text evidence="1">In the C-terminal section; belongs to the class-I pyridoxal-phosphate-dependent aminotransferase family.</text>
</comment>
<dbReference type="Proteomes" id="UP000668403">
    <property type="component" value="Unassembled WGS sequence"/>
</dbReference>
<dbReference type="InterPro" id="IPR036388">
    <property type="entry name" value="WH-like_DNA-bd_sf"/>
</dbReference>
<feature type="region of interest" description="Disordered" evidence="6">
    <location>
        <begin position="115"/>
        <end position="158"/>
    </location>
</feature>
<dbReference type="AlphaFoldDB" id="A0A939QDU4"/>
<dbReference type="SUPFAM" id="SSF53383">
    <property type="entry name" value="PLP-dependent transferases"/>
    <property type="match status" value="1"/>
</dbReference>
<dbReference type="InterPro" id="IPR015424">
    <property type="entry name" value="PyrdxlP-dep_Trfase"/>
</dbReference>
<accession>A0A939QDU4</accession>
<keyword evidence="8" id="KW-0032">Aminotransferase</keyword>
<evidence type="ECO:0000313" key="9">
    <source>
        <dbReference type="Proteomes" id="UP000668403"/>
    </source>
</evidence>
<dbReference type="PROSITE" id="PS50949">
    <property type="entry name" value="HTH_GNTR"/>
    <property type="match status" value="1"/>
</dbReference>
<gene>
    <name evidence="8" type="ORF">J4H85_09975</name>
</gene>
<evidence type="ECO:0000256" key="4">
    <source>
        <dbReference type="ARBA" id="ARBA00023125"/>
    </source>
</evidence>
<evidence type="ECO:0000256" key="2">
    <source>
        <dbReference type="ARBA" id="ARBA00022898"/>
    </source>
</evidence>
<dbReference type="SMART" id="SM00345">
    <property type="entry name" value="HTH_GNTR"/>
    <property type="match status" value="1"/>
</dbReference>
<keyword evidence="5" id="KW-0804">Transcription</keyword>
<evidence type="ECO:0000256" key="5">
    <source>
        <dbReference type="ARBA" id="ARBA00023163"/>
    </source>
</evidence>
<dbReference type="InterPro" id="IPR015421">
    <property type="entry name" value="PyrdxlP-dep_Trfase_major"/>
</dbReference>
<keyword evidence="2" id="KW-0663">Pyridoxal phosphate</keyword>